<dbReference type="EMBL" id="FPCJ01000001">
    <property type="protein sequence ID" value="SFV35642.1"/>
    <property type="molecule type" value="Genomic_DNA"/>
</dbReference>
<name>A0A1I7NLU7_9BACT</name>
<dbReference type="GO" id="GO:0015341">
    <property type="term" value="F:zinc efflux antiporter activity"/>
    <property type="evidence" value="ECO:0007669"/>
    <property type="project" value="TreeGrafter"/>
</dbReference>
<dbReference type="GO" id="GO:0005886">
    <property type="term" value="C:plasma membrane"/>
    <property type="evidence" value="ECO:0007669"/>
    <property type="project" value="TreeGrafter"/>
</dbReference>
<feature type="domain" description="Cation efflux protein cytoplasmic" evidence="9">
    <location>
        <begin position="209"/>
        <end position="288"/>
    </location>
</feature>
<organism evidence="10 11">
    <name type="scientific">Thermoflavifilum thermophilum</name>
    <dbReference type="NCBI Taxonomy" id="1393122"/>
    <lineage>
        <taxon>Bacteria</taxon>
        <taxon>Pseudomonadati</taxon>
        <taxon>Bacteroidota</taxon>
        <taxon>Chitinophagia</taxon>
        <taxon>Chitinophagales</taxon>
        <taxon>Chitinophagaceae</taxon>
        <taxon>Thermoflavifilum</taxon>
    </lineage>
</organism>
<dbReference type="Pfam" id="PF16916">
    <property type="entry name" value="ZT_dimer"/>
    <property type="match status" value="1"/>
</dbReference>
<sequence length="340" mass="38705">MAWSAEKRIMLLSLFLSACLTLIKTWAYLQTYSIAILSDALESIINIVTAALAMYSVHLAALPRDINHPYGHGKVEFFSVGAEGALIFIAGVLIAVKAFQYFLHPYSLQELDYGIWLIALTAGVNLLLGLYLVRRGKQLPSLTIQGNGQHILTDAYSTGGLLLALLLIRFSGWDWIDPIASLGIGAWVVRKGYHLVRRSISGLMDEANPELIDQVVDILAKHRKTNWIDIHNFRIQQYGNNYHIDCHLTLPYYYTLEQVHRENETLTQLIREHIHSGDTECFIHVDPCRPYCCPYCQILDCPVRQHPFQETIPWTKKYVLLNQHPTLENTGRTQFSESLK</sequence>
<dbReference type="STRING" id="1393122.SAMN05660895_2278"/>
<dbReference type="InterPro" id="IPR050291">
    <property type="entry name" value="CDF_Transporter"/>
</dbReference>
<dbReference type="Gene3D" id="1.20.1510.10">
    <property type="entry name" value="Cation efflux protein transmembrane domain"/>
    <property type="match status" value="1"/>
</dbReference>
<dbReference type="SUPFAM" id="SSF161111">
    <property type="entry name" value="Cation efflux protein transmembrane domain-like"/>
    <property type="match status" value="1"/>
</dbReference>
<dbReference type="InterPro" id="IPR002524">
    <property type="entry name" value="Cation_efflux"/>
</dbReference>
<dbReference type="PROSITE" id="PS51257">
    <property type="entry name" value="PROKAR_LIPOPROTEIN"/>
    <property type="match status" value="1"/>
</dbReference>
<dbReference type="Proteomes" id="UP000199537">
    <property type="component" value="Unassembled WGS sequence"/>
</dbReference>
<dbReference type="Pfam" id="PF01545">
    <property type="entry name" value="Cation_efflux"/>
    <property type="match status" value="1"/>
</dbReference>
<keyword evidence="4 7" id="KW-0812">Transmembrane</keyword>
<evidence type="ECO:0000256" key="4">
    <source>
        <dbReference type="ARBA" id="ARBA00022692"/>
    </source>
</evidence>
<evidence type="ECO:0000313" key="10">
    <source>
        <dbReference type="EMBL" id="SFV35642.1"/>
    </source>
</evidence>
<dbReference type="InterPro" id="IPR027469">
    <property type="entry name" value="Cation_efflux_TMD_sf"/>
</dbReference>
<feature type="transmembrane region" description="Helical" evidence="7">
    <location>
        <begin position="43"/>
        <end position="63"/>
    </location>
</feature>
<dbReference type="AlphaFoldDB" id="A0A1I7NLU7"/>
<reference evidence="11" key="1">
    <citation type="submission" date="2016-10" db="EMBL/GenBank/DDBJ databases">
        <authorList>
            <person name="Varghese N."/>
            <person name="Submissions S."/>
        </authorList>
    </citation>
    <scope>NUCLEOTIDE SEQUENCE [LARGE SCALE GENOMIC DNA]</scope>
    <source>
        <strain evidence="11">DSM 14807</strain>
    </source>
</reference>
<feature type="transmembrane region" description="Helical" evidence="7">
    <location>
        <begin position="113"/>
        <end position="133"/>
    </location>
</feature>
<dbReference type="GO" id="GO:0006882">
    <property type="term" value="P:intracellular zinc ion homeostasis"/>
    <property type="evidence" value="ECO:0007669"/>
    <property type="project" value="TreeGrafter"/>
</dbReference>
<dbReference type="InterPro" id="IPR058533">
    <property type="entry name" value="Cation_efflux_TM"/>
</dbReference>
<proteinExistence type="inferred from homology"/>
<accession>A0A1I7NLU7</accession>
<dbReference type="PANTHER" id="PTHR43840:SF15">
    <property type="entry name" value="MITOCHONDRIAL METAL TRANSPORTER 1-RELATED"/>
    <property type="match status" value="1"/>
</dbReference>
<dbReference type="Gene3D" id="3.30.70.1350">
    <property type="entry name" value="Cation efflux protein, cytoplasmic domain"/>
    <property type="match status" value="1"/>
</dbReference>
<evidence type="ECO:0000256" key="2">
    <source>
        <dbReference type="ARBA" id="ARBA00008114"/>
    </source>
</evidence>
<protein>
    <submittedName>
        <fullName evidence="10">Cation diffusion facilitator family transporter</fullName>
    </submittedName>
</protein>
<comment type="similarity">
    <text evidence="2">Belongs to the cation diffusion facilitator (CDF) transporter (TC 2.A.4) family.</text>
</comment>
<evidence type="ECO:0000259" key="8">
    <source>
        <dbReference type="Pfam" id="PF01545"/>
    </source>
</evidence>
<keyword evidence="11" id="KW-1185">Reference proteome</keyword>
<feature type="transmembrane region" description="Helical" evidence="7">
    <location>
        <begin position="75"/>
        <end position="101"/>
    </location>
</feature>
<dbReference type="PANTHER" id="PTHR43840">
    <property type="entry name" value="MITOCHONDRIAL METAL TRANSPORTER 1-RELATED"/>
    <property type="match status" value="1"/>
</dbReference>
<evidence type="ECO:0000259" key="9">
    <source>
        <dbReference type="Pfam" id="PF16916"/>
    </source>
</evidence>
<evidence type="ECO:0000256" key="3">
    <source>
        <dbReference type="ARBA" id="ARBA00022448"/>
    </source>
</evidence>
<evidence type="ECO:0000256" key="5">
    <source>
        <dbReference type="ARBA" id="ARBA00022989"/>
    </source>
</evidence>
<keyword evidence="6 7" id="KW-0472">Membrane</keyword>
<dbReference type="SUPFAM" id="SSF160240">
    <property type="entry name" value="Cation efflux protein cytoplasmic domain-like"/>
    <property type="match status" value="1"/>
</dbReference>
<dbReference type="InterPro" id="IPR027470">
    <property type="entry name" value="Cation_efflux_CTD"/>
</dbReference>
<dbReference type="OrthoDB" id="9806522at2"/>
<dbReference type="GO" id="GO:0015086">
    <property type="term" value="F:cadmium ion transmembrane transporter activity"/>
    <property type="evidence" value="ECO:0007669"/>
    <property type="project" value="TreeGrafter"/>
</dbReference>
<keyword evidence="3" id="KW-0813">Transport</keyword>
<dbReference type="RefSeq" id="WP_092460604.1">
    <property type="nucleotide sequence ID" value="NZ_FPCJ01000001.1"/>
</dbReference>
<comment type="subcellular location">
    <subcellularLocation>
        <location evidence="1">Membrane</location>
        <topology evidence="1">Multi-pass membrane protein</topology>
    </subcellularLocation>
</comment>
<evidence type="ECO:0000256" key="1">
    <source>
        <dbReference type="ARBA" id="ARBA00004141"/>
    </source>
</evidence>
<dbReference type="GO" id="GO:0015093">
    <property type="term" value="F:ferrous iron transmembrane transporter activity"/>
    <property type="evidence" value="ECO:0007669"/>
    <property type="project" value="TreeGrafter"/>
</dbReference>
<evidence type="ECO:0000256" key="7">
    <source>
        <dbReference type="SAM" id="Phobius"/>
    </source>
</evidence>
<dbReference type="NCBIfam" id="TIGR01297">
    <property type="entry name" value="CDF"/>
    <property type="match status" value="1"/>
</dbReference>
<keyword evidence="5 7" id="KW-1133">Transmembrane helix</keyword>
<gene>
    <name evidence="10" type="ORF">SAMN05660895_2278</name>
</gene>
<feature type="domain" description="Cation efflux protein transmembrane" evidence="8">
    <location>
        <begin position="11"/>
        <end position="204"/>
    </location>
</feature>
<evidence type="ECO:0000313" key="11">
    <source>
        <dbReference type="Proteomes" id="UP000199537"/>
    </source>
</evidence>
<dbReference type="InterPro" id="IPR036837">
    <property type="entry name" value="Cation_efflux_CTD_sf"/>
</dbReference>
<evidence type="ECO:0000256" key="6">
    <source>
        <dbReference type="ARBA" id="ARBA00023136"/>
    </source>
</evidence>